<feature type="region of interest" description="Disordered" evidence="1">
    <location>
        <begin position="296"/>
        <end position="329"/>
    </location>
</feature>
<evidence type="ECO:0000313" key="4">
    <source>
        <dbReference type="Proteomes" id="UP001160301"/>
    </source>
</evidence>
<dbReference type="Proteomes" id="UP001160301">
    <property type="component" value="Unassembled WGS sequence"/>
</dbReference>
<dbReference type="RefSeq" id="WP_284721176.1">
    <property type="nucleotide sequence ID" value="NZ_JARZHI010000038.1"/>
</dbReference>
<dbReference type="EMBL" id="JARZHI010000038">
    <property type="protein sequence ID" value="MDI1434147.1"/>
    <property type="molecule type" value="Genomic_DNA"/>
</dbReference>
<keyword evidence="4" id="KW-1185">Reference proteome</keyword>
<reference evidence="3 4" key="1">
    <citation type="submission" date="2023-04" db="EMBL/GenBank/DDBJ databases">
        <title>The genome sequence of Polyangium sorediatum DSM14670.</title>
        <authorList>
            <person name="Zhang X."/>
        </authorList>
    </citation>
    <scope>NUCLEOTIDE SEQUENCE [LARGE SCALE GENOMIC DNA]</scope>
    <source>
        <strain evidence="3 4">DSM 14670</strain>
    </source>
</reference>
<proteinExistence type="predicted"/>
<protein>
    <submittedName>
        <fullName evidence="3">Carboxypeptidase-like regulatory domain-containing protein</fullName>
    </submittedName>
</protein>
<evidence type="ECO:0000256" key="2">
    <source>
        <dbReference type="SAM" id="SignalP"/>
    </source>
</evidence>
<organism evidence="3 4">
    <name type="scientific">Polyangium sorediatum</name>
    <dbReference type="NCBI Taxonomy" id="889274"/>
    <lineage>
        <taxon>Bacteria</taxon>
        <taxon>Pseudomonadati</taxon>
        <taxon>Myxococcota</taxon>
        <taxon>Polyangia</taxon>
        <taxon>Polyangiales</taxon>
        <taxon>Polyangiaceae</taxon>
        <taxon>Polyangium</taxon>
    </lineage>
</organism>
<feature type="region of interest" description="Disordered" evidence="1">
    <location>
        <begin position="27"/>
        <end position="65"/>
    </location>
</feature>
<evidence type="ECO:0000256" key="1">
    <source>
        <dbReference type="SAM" id="MobiDB-lite"/>
    </source>
</evidence>
<keyword evidence="2" id="KW-0732">Signal</keyword>
<feature type="signal peptide" evidence="2">
    <location>
        <begin position="1"/>
        <end position="24"/>
    </location>
</feature>
<comment type="caution">
    <text evidence="3">The sequence shown here is derived from an EMBL/GenBank/DDBJ whole genome shotgun (WGS) entry which is preliminary data.</text>
</comment>
<dbReference type="SUPFAM" id="SSF49464">
    <property type="entry name" value="Carboxypeptidase regulatory domain-like"/>
    <property type="match status" value="1"/>
</dbReference>
<feature type="chain" id="PRO_5045761517" evidence="2">
    <location>
        <begin position="25"/>
        <end position="329"/>
    </location>
</feature>
<dbReference type="PROSITE" id="PS51257">
    <property type="entry name" value="PROKAR_LIPOPROTEIN"/>
    <property type="match status" value="1"/>
</dbReference>
<name>A0ABT6P187_9BACT</name>
<evidence type="ECO:0000313" key="3">
    <source>
        <dbReference type="EMBL" id="MDI1434147.1"/>
    </source>
</evidence>
<dbReference type="InterPro" id="IPR008969">
    <property type="entry name" value="CarboxyPept-like_regulatory"/>
</dbReference>
<feature type="compositionally biased region" description="Low complexity" evidence="1">
    <location>
        <begin position="33"/>
        <end position="53"/>
    </location>
</feature>
<accession>A0ABT6P187</accession>
<gene>
    <name evidence="3" type="ORF">QHF89_31900</name>
</gene>
<sequence length="329" mass="34759">MNRTSMAWLLVVPCVAALGCQNGAAPTNNDAKPASSQQATPGSAAPQASAAPAPKGPIPNGIGRSNADIAKVVNPKNEAPYEGTKATVRGTVRIKGDAPPATSFKFPAGKCGEASATYGKLFRVGLEGAAADVLVAVTGYKGFVPAREEAAKITIHGCAFARRTMALTFGQRIEVANIDKIESYMPYVDGAPKKAVLVAVPGGAPVKLYAFEPGHYMLRDELPNPFLTADVYVLAYATHAVTGLDGQYEIPGVPAGSEVRVSAFLPSIDKVVEQRITLKEGEHTLDLTLEYDAKKDDPEVRRKAAEEKRAADEKKAADEKASPEKVEKK</sequence>